<dbReference type="RefSeq" id="WP_186976372.1">
    <property type="nucleotide sequence ID" value="NZ_JACOOH010000005.1"/>
</dbReference>
<evidence type="ECO:0000313" key="1">
    <source>
        <dbReference type="EMBL" id="MBC5621961.1"/>
    </source>
</evidence>
<reference evidence="1 2" key="1">
    <citation type="submission" date="2020-08" db="EMBL/GenBank/DDBJ databases">
        <title>Genome public.</title>
        <authorList>
            <person name="Liu C."/>
            <person name="Sun Q."/>
        </authorList>
    </citation>
    <scope>NUCLEOTIDE SEQUENCE [LARGE SCALE GENOMIC DNA]</scope>
    <source>
        <strain evidence="1 2">NSJ-56</strain>
    </source>
</reference>
<proteinExistence type="predicted"/>
<dbReference type="SUPFAM" id="SSF69304">
    <property type="entry name" value="Tricorn protease N-terminal domain"/>
    <property type="match status" value="1"/>
</dbReference>
<keyword evidence="2" id="KW-1185">Reference proteome</keyword>
<dbReference type="Proteomes" id="UP000646484">
    <property type="component" value="Unassembled WGS sequence"/>
</dbReference>
<comment type="caution">
    <text evidence="1">The sequence shown here is derived from an EMBL/GenBank/DDBJ whole genome shotgun (WGS) entry which is preliminary data.</text>
</comment>
<sequence>MKYYYTLKNARILFISILFTLLFIIPAKAQFVDLGQDPCSTRWRQIKTDNFQIIYPDFFEQNAQYLANIYAKLYAHANTLGIKAKKMSMIVRANGGISNGNAGWAPKKSELYTAPPQDVSDDWLEHLCIHEFRHVVQYDKVNQGFTKALYYIFGEQITMAVIGVYVPMWFLEGDATVFETSVGHSGRGRSPEFLNEMKAQITEKGIYTYYKAVLGSYKDFVPNRYTLGYYMVGNSRVHYGPGIWQDALTRVGKRPYGITPFARSLKLTLNEKRDSLWNTRHFQSLFIHPDSVKKANTYCDAKRTLYRDNFSELQQIWKREADQVNHLFDTIPTRNELYANYHYPVPTPTGEVIAYKEGLAQEGALVFLKPAGDEIITRTGTLYDYKFAYNNHTLVWSEYKAHPRWQQGGKMVLATYDLLRNKYRRHPARQNRYAPFTVDDNWGFVEVDKENQASLVIMDARLEKELFRLKGNGTELFVHPSHDGQGNIITIVVDTRGKHIESVNIRTGKRTPLTANTPYEIDNPVAAGNRIIYRGAFDTNNSFYCQDHPNDFGHNALNAKFGLRYPQLSPGKDSLYFSFYTADGYKPAKIAVNRLENNPIEKEKFPIANTVTQQEDWQFALNTDSTYISRKYNKTLHLFNFHSWGPIFPDVDDTDVDFGIAASSQNKLSTLFLTAGYVRGKGYKHGNWQVKASYKGFWPILDLEFKSGRNDDLSQSYVINDQQTQQKDTVRVIYKSQYTKGTATLQFPFNLSRKNYYRNIIPYVRYELQTIHDYHNKNAYLLSNRRWQSIPTNHPYVGIIGKPDNITLQIMRYGLILSNQTRMSERDINPRWGQRLTFGYQHTPFENLDYGNSTWVEGRFYFPGFAPHHSFSLYLGHQDKSLKDRSYYSNQIQSPRGISLYGYDLSTLHTTYRMPICYPDAHVGPILYMKRITAAAFFDVGHEKNQYYKKTFYSYGIEATVDTHFFRLPFPMNLGFRLGYETKKQSMFADMIFSVSFTI</sequence>
<dbReference type="EMBL" id="JACOOH010000005">
    <property type="protein sequence ID" value="MBC5621961.1"/>
    <property type="molecule type" value="Genomic_DNA"/>
</dbReference>
<evidence type="ECO:0000313" key="2">
    <source>
        <dbReference type="Proteomes" id="UP000646484"/>
    </source>
</evidence>
<organism evidence="1 2">
    <name type="scientific">Butyricimonas hominis</name>
    <dbReference type="NCBI Taxonomy" id="2763032"/>
    <lineage>
        <taxon>Bacteria</taxon>
        <taxon>Pseudomonadati</taxon>
        <taxon>Bacteroidota</taxon>
        <taxon>Bacteroidia</taxon>
        <taxon>Bacteroidales</taxon>
        <taxon>Odoribacteraceae</taxon>
        <taxon>Butyricimonas</taxon>
    </lineage>
</organism>
<name>A0ABR7D1Z4_9BACT</name>
<protein>
    <submittedName>
        <fullName evidence="1">Uncharacterized protein</fullName>
    </submittedName>
</protein>
<gene>
    <name evidence="1" type="ORF">H8S64_12710</name>
</gene>
<accession>A0ABR7D1Z4</accession>